<dbReference type="EMBL" id="GIKN01002595">
    <property type="protein sequence ID" value="NIE44868.1"/>
    <property type="molecule type" value="Transcribed_RNA"/>
</dbReference>
<feature type="region of interest" description="Disordered" evidence="1">
    <location>
        <begin position="134"/>
        <end position="158"/>
    </location>
</feature>
<accession>A0A6G5A2R6</accession>
<dbReference type="OrthoDB" id="6505942at2759"/>
<evidence type="ECO:0000313" key="3">
    <source>
        <dbReference type="EMBL" id="NIE44868.1"/>
    </source>
</evidence>
<dbReference type="OMA" id="HMEGMES"/>
<protein>
    <submittedName>
        <fullName evidence="3">Uncharacterized protein</fullName>
    </submittedName>
</protein>
<dbReference type="VEuPathDB" id="VectorBase:LOC119159939"/>
<feature type="compositionally biased region" description="Basic and acidic residues" evidence="1">
    <location>
        <begin position="149"/>
        <end position="158"/>
    </location>
</feature>
<sequence length="158" mass="17282">MNYIWVACSFVFTQAILASGEFQAVKVFDDSEGPDSLLRTLVKRSAATSANNRVRRGILDAAKMAKDVTTAAIRGVMVMKNTIRKLTGEDSDEPFDPIDVDAILKAEGYDDEPMLERDGEDAFAALSTDTARFLPTEFSPPISSYNEGPTKDMGTDVF</sequence>
<feature type="chain" id="PRO_5026103313" evidence="2">
    <location>
        <begin position="19"/>
        <end position="158"/>
    </location>
</feature>
<organism evidence="3">
    <name type="scientific">Rhipicephalus microplus</name>
    <name type="common">Cattle tick</name>
    <name type="synonym">Boophilus microplus</name>
    <dbReference type="NCBI Taxonomy" id="6941"/>
    <lineage>
        <taxon>Eukaryota</taxon>
        <taxon>Metazoa</taxon>
        <taxon>Ecdysozoa</taxon>
        <taxon>Arthropoda</taxon>
        <taxon>Chelicerata</taxon>
        <taxon>Arachnida</taxon>
        <taxon>Acari</taxon>
        <taxon>Parasitiformes</taxon>
        <taxon>Ixodida</taxon>
        <taxon>Ixodoidea</taxon>
        <taxon>Ixodidae</taxon>
        <taxon>Rhipicephalinae</taxon>
        <taxon>Rhipicephalus</taxon>
        <taxon>Boophilus</taxon>
    </lineage>
</organism>
<dbReference type="AlphaFoldDB" id="A0A6G5A2R6"/>
<dbReference type="RefSeq" id="XP_037268627.1">
    <property type="nucleotide sequence ID" value="XM_037412730.1"/>
</dbReference>
<dbReference type="KEGG" id="rmp:119159939"/>
<feature type="signal peptide" evidence="2">
    <location>
        <begin position="1"/>
        <end position="18"/>
    </location>
</feature>
<evidence type="ECO:0000256" key="2">
    <source>
        <dbReference type="SAM" id="SignalP"/>
    </source>
</evidence>
<reference evidence="3" key="1">
    <citation type="submission" date="2020-03" db="EMBL/GenBank/DDBJ databases">
        <title>A transcriptome and proteome of the tick Rhipicephalus microplus shaped by the genetic composition of its hosts and developmental stage.</title>
        <authorList>
            <person name="Garcia G.R."/>
            <person name="Ribeiro J.M.C."/>
            <person name="Maruyama S.R."/>
            <person name="Gardinasse L.G."/>
            <person name="Nelson K."/>
            <person name="Ferreira B.R."/>
            <person name="Andrade T.G."/>
            <person name="Santos I.K.F.M."/>
        </authorList>
    </citation>
    <scope>NUCLEOTIDE SEQUENCE</scope>
    <source>
        <strain evidence="3">NSGR</strain>
        <tissue evidence="3">Salivary glands</tissue>
    </source>
</reference>
<proteinExistence type="predicted"/>
<name>A0A6G5A2R6_RHIMP</name>
<evidence type="ECO:0000256" key="1">
    <source>
        <dbReference type="SAM" id="MobiDB-lite"/>
    </source>
</evidence>
<keyword evidence="2" id="KW-0732">Signal</keyword>